<comment type="caution">
    <text evidence="2">The sequence shown here is derived from an EMBL/GenBank/DDBJ whole genome shotgun (WGS) entry which is preliminary data.</text>
</comment>
<accession>A0ABR3GE76</accession>
<dbReference type="EMBL" id="JBBBZM010000099">
    <property type="protein sequence ID" value="KAL0634269.1"/>
    <property type="molecule type" value="Genomic_DNA"/>
</dbReference>
<dbReference type="Proteomes" id="UP001447188">
    <property type="component" value="Unassembled WGS sequence"/>
</dbReference>
<feature type="transmembrane region" description="Helical" evidence="1">
    <location>
        <begin position="166"/>
        <end position="189"/>
    </location>
</feature>
<keyword evidence="1" id="KW-0472">Membrane</keyword>
<feature type="transmembrane region" description="Helical" evidence="1">
    <location>
        <begin position="139"/>
        <end position="159"/>
    </location>
</feature>
<feature type="transmembrane region" description="Helical" evidence="1">
    <location>
        <begin position="99"/>
        <end position="119"/>
    </location>
</feature>
<keyword evidence="1" id="KW-0812">Transmembrane</keyword>
<dbReference type="Gene3D" id="6.10.110.10">
    <property type="match status" value="1"/>
</dbReference>
<evidence type="ECO:0000313" key="3">
    <source>
        <dbReference type="Proteomes" id="UP001447188"/>
    </source>
</evidence>
<protein>
    <submittedName>
        <fullName evidence="2">Uncharacterized protein</fullName>
    </submittedName>
</protein>
<evidence type="ECO:0000313" key="2">
    <source>
        <dbReference type="EMBL" id="KAL0634269.1"/>
    </source>
</evidence>
<sequence length="194" mass="21506">MDQASIPQNRFNIQQYIANSLSDENLEAGGEFLVQGAKDMRRVAGTAVEWYQDLEPGQFTSWYQDLDFGRFKLWYQAIYPEVLMQWMNILLEWLKTPQAVRLGITWLVVFFIVYVLVAHRLGFGARGVVAGSIAAAWQSYAYGAFTPLGGAFALLTSMAMLGKMQFVAAIAGAIVATILTAIVCLFMGMGSRVP</sequence>
<keyword evidence="3" id="KW-1185">Reference proteome</keyword>
<proteinExistence type="predicted"/>
<dbReference type="InterPro" id="IPR038213">
    <property type="entry name" value="IFI6/IFI27-like_sf"/>
</dbReference>
<reference evidence="2 3" key="1">
    <citation type="submission" date="2024-02" db="EMBL/GenBank/DDBJ databases">
        <title>Discinaceae phylogenomics.</title>
        <authorList>
            <person name="Dirks A.C."/>
            <person name="James T.Y."/>
        </authorList>
    </citation>
    <scope>NUCLEOTIDE SEQUENCE [LARGE SCALE GENOMIC DNA]</scope>
    <source>
        <strain evidence="2 3">ACD0624</strain>
    </source>
</reference>
<organism evidence="2 3">
    <name type="scientific">Discina gigas</name>
    <dbReference type="NCBI Taxonomy" id="1032678"/>
    <lineage>
        <taxon>Eukaryota</taxon>
        <taxon>Fungi</taxon>
        <taxon>Dikarya</taxon>
        <taxon>Ascomycota</taxon>
        <taxon>Pezizomycotina</taxon>
        <taxon>Pezizomycetes</taxon>
        <taxon>Pezizales</taxon>
        <taxon>Discinaceae</taxon>
        <taxon>Discina</taxon>
    </lineage>
</organism>
<evidence type="ECO:0000256" key="1">
    <source>
        <dbReference type="SAM" id="Phobius"/>
    </source>
</evidence>
<name>A0ABR3GE76_9PEZI</name>
<keyword evidence="1" id="KW-1133">Transmembrane helix</keyword>
<gene>
    <name evidence="2" type="ORF">Q9L58_006806</name>
</gene>